<proteinExistence type="inferred from homology"/>
<keyword evidence="2 4" id="KW-0560">Oxidoreductase</keyword>
<dbReference type="GO" id="GO:0030267">
    <property type="term" value="F:glyoxylate reductase (NADPH) activity"/>
    <property type="evidence" value="ECO:0007669"/>
    <property type="project" value="TreeGrafter"/>
</dbReference>
<keyword evidence="8" id="KW-1185">Reference proteome</keyword>
<evidence type="ECO:0000256" key="2">
    <source>
        <dbReference type="ARBA" id="ARBA00023002"/>
    </source>
</evidence>
<reference evidence="7 8" key="1">
    <citation type="submission" date="2017-04" db="EMBL/GenBank/DDBJ databases">
        <title>Unexpected and diverse lifestyles within the genus Limnohabitans.</title>
        <authorList>
            <person name="Kasalicky V."/>
            <person name="Mehrshad M."/>
            <person name="Andrei S.-A."/>
            <person name="Salcher M."/>
            <person name="Kratochvilova H."/>
            <person name="Simek K."/>
            <person name="Ghai R."/>
        </authorList>
    </citation>
    <scope>NUCLEOTIDE SEQUENCE [LARGE SCALE GENOMIC DNA]</scope>
    <source>
        <strain evidence="7 8">MWH-C5</strain>
    </source>
</reference>
<dbReference type="PANTHER" id="PTHR10996">
    <property type="entry name" value="2-HYDROXYACID DEHYDROGENASE-RELATED"/>
    <property type="match status" value="1"/>
</dbReference>
<evidence type="ECO:0000259" key="5">
    <source>
        <dbReference type="Pfam" id="PF00389"/>
    </source>
</evidence>
<dbReference type="Proteomes" id="UP000251341">
    <property type="component" value="Unassembled WGS sequence"/>
</dbReference>
<dbReference type="CDD" id="cd12156">
    <property type="entry name" value="HPPR"/>
    <property type="match status" value="1"/>
</dbReference>
<dbReference type="EMBL" id="NESP01000001">
    <property type="protein sequence ID" value="PUE60047.1"/>
    <property type="molecule type" value="Genomic_DNA"/>
</dbReference>
<dbReference type="Pfam" id="PF00389">
    <property type="entry name" value="2-Hacid_dh"/>
    <property type="match status" value="1"/>
</dbReference>
<dbReference type="InterPro" id="IPR006139">
    <property type="entry name" value="D-isomer_2_OHA_DH_cat_dom"/>
</dbReference>
<feature type="domain" description="D-isomer specific 2-hydroxyacid dehydrogenase NAD-binding" evidence="6">
    <location>
        <begin position="104"/>
        <end position="276"/>
    </location>
</feature>
<feature type="domain" description="D-isomer specific 2-hydroxyacid dehydrogenase catalytic" evidence="5">
    <location>
        <begin position="13"/>
        <end position="307"/>
    </location>
</feature>
<organism evidence="7 8">
    <name type="scientific">Limnohabitans curvus</name>
    <dbReference type="NCBI Taxonomy" id="323423"/>
    <lineage>
        <taxon>Bacteria</taxon>
        <taxon>Pseudomonadati</taxon>
        <taxon>Pseudomonadota</taxon>
        <taxon>Betaproteobacteria</taxon>
        <taxon>Burkholderiales</taxon>
        <taxon>Comamonadaceae</taxon>
        <taxon>Limnohabitans</taxon>
    </lineage>
</organism>
<evidence type="ECO:0000259" key="6">
    <source>
        <dbReference type="Pfam" id="PF02826"/>
    </source>
</evidence>
<evidence type="ECO:0000256" key="4">
    <source>
        <dbReference type="RuleBase" id="RU003719"/>
    </source>
</evidence>
<dbReference type="GO" id="GO:0016618">
    <property type="term" value="F:hydroxypyruvate reductase [NAD(P)H] activity"/>
    <property type="evidence" value="ECO:0007669"/>
    <property type="project" value="TreeGrafter"/>
</dbReference>
<evidence type="ECO:0000313" key="7">
    <source>
        <dbReference type="EMBL" id="PUE60047.1"/>
    </source>
</evidence>
<dbReference type="GO" id="GO:0005829">
    <property type="term" value="C:cytosol"/>
    <property type="evidence" value="ECO:0007669"/>
    <property type="project" value="TreeGrafter"/>
</dbReference>
<dbReference type="InterPro" id="IPR050223">
    <property type="entry name" value="D-isomer_2-hydroxyacid_DH"/>
</dbReference>
<dbReference type="InterPro" id="IPR036291">
    <property type="entry name" value="NAD(P)-bd_dom_sf"/>
</dbReference>
<keyword evidence="1" id="KW-0521">NADP</keyword>
<dbReference type="RefSeq" id="WP_108359159.1">
    <property type="nucleotide sequence ID" value="NZ_NESP01000001.1"/>
</dbReference>
<dbReference type="AlphaFoldDB" id="A0A315G2S1"/>
<dbReference type="SUPFAM" id="SSF51735">
    <property type="entry name" value="NAD(P)-binding Rossmann-fold domains"/>
    <property type="match status" value="1"/>
</dbReference>
<comment type="caution">
    <text evidence="7">The sequence shown here is derived from an EMBL/GenBank/DDBJ whole genome shotgun (WGS) entry which is preliminary data.</text>
</comment>
<evidence type="ECO:0000313" key="8">
    <source>
        <dbReference type="Proteomes" id="UP000251341"/>
    </source>
</evidence>
<gene>
    <name evidence="7" type="ORF">B9Z44_10970</name>
</gene>
<dbReference type="SUPFAM" id="SSF52283">
    <property type="entry name" value="Formate/glycerate dehydrogenase catalytic domain-like"/>
    <property type="match status" value="1"/>
</dbReference>
<protein>
    <submittedName>
        <fullName evidence="7">Hydroxyacid dehydrogenase</fullName>
    </submittedName>
</protein>
<name>A0A315G2S1_9BURK</name>
<evidence type="ECO:0000256" key="1">
    <source>
        <dbReference type="ARBA" id="ARBA00022857"/>
    </source>
</evidence>
<comment type="similarity">
    <text evidence="4">Belongs to the D-isomer specific 2-hydroxyacid dehydrogenase family.</text>
</comment>
<dbReference type="GO" id="GO:0051287">
    <property type="term" value="F:NAD binding"/>
    <property type="evidence" value="ECO:0007669"/>
    <property type="project" value="InterPro"/>
</dbReference>
<dbReference type="InterPro" id="IPR006140">
    <property type="entry name" value="D-isomer_DH_NAD-bd"/>
</dbReference>
<dbReference type="PANTHER" id="PTHR10996:SF178">
    <property type="entry name" value="2-HYDROXYACID DEHYDROGENASE YGL185C-RELATED"/>
    <property type="match status" value="1"/>
</dbReference>
<keyword evidence="3" id="KW-0520">NAD</keyword>
<accession>A0A315G2S1</accession>
<dbReference type="Pfam" id="PF02826">
    <property type="entry name" value="2-Hacid_dh_C"/>
    <property type="match status" value="1"/>
</dbReference>
<dbReference type="Gene3D" id="3.40.50.720">
    <property type="entry name" value="NAD(P)-binding Rossmann-like Domain"/>
    <property type="match status" value="2"/>
</dbReference>
<dbReference type="FunFam" id="3.40.50.720:FF:000213">
    <property type="entry name" value="Putative 2-hydroxyacid dehydrogenase"/>
    <property type="match status" value="1"/>
</dbReference>
<sequence length="312" mass="33547">MAQEIMQVSPLPPFMMNALQEENYIVHDHTHIKDPGALSKVTALVGTGAAMVDKKLLAMLPNVKLIAICGVGYDGVDVAAAKEKGIMVTHTPGVLTDDVADLALGLMLSIGRRIPQADRFVRNGDWVSDTFPLTRKVTGARLGIVGMGRIGRAIAKRAAGFDMRISYTGREAKADVPYTFYKTVTALAAEVDYLVVAVPGGDKTKNLISAAVLQALGAKGYLINIARGSVVDQPALVQALKEKNLAGAALDVFWDEPVVDPELRRMHNVVLTPHMASSTEETRRAMAALTMDNLRAFYEKKALPTPVPECQG</sequence>
<evidence type="ECO:0000256" key="3">
    <source>
        <dbReference type="ARBA" id="ARBA00023027"/>
    </source>
</evidence>